<sequence length="2400" mass="262729">MNMASRVAMLQVTVIAQPDSSIQPLHSMVKRPDQLNQLMELKADLARTVPLESTRSDCISSAFLSSSRVPDLPCTSASNPPPATADMEAPLPSRLRDLASNGRSSSASSRSHDLDSPSSSAGSSAVSHSLASILNNPHAGRSDASWSLWWSSSSAAYPDLTAPFAPSVSFPEVARADFLPYISSVADAYSRFEDILSHRSKESAAAADDASGGDGEVRGQGEALVACLREVPSLFFKEDFALEEGATFKAACSFSPSGEENMALQERLTQYLDVVEMHLVREISLRSDSFYEAQGQLQGLNGQIVEACVRIRELKETIRILTGDLVGSARKVQELNATRGNLLALHQKLTVILYVSQALGAMKLLVAAADCAGALDVIDDLQQLLDTDELVGLHCFRHLRDQLSSALDSINSILSAEFMRASIPDGKVFDSMILSRLVSKASDLMKGVEDQVKLEDEESSNLQDCLLPLIIGLLRTASFLSSSFDFILIDVLYFFEAKLPSVLRLYRDTLITEMKASIKATVAASLPVLLARPMDSDLVTSDRVGDSDGGSLSLASKLRSLSPESFVLLLKAIYNVVQAHLTRAAEVKRIVELIMGNVDGCYAVEPSVAAVAHGTAEGSQENNGHLVPYVSHSLPRNPPKISLVQGKANDSSPSTSKNFRADVLRENTEAVFAACDAAHGRWAKLLGVRALLHPKLRLQEFLRIYDITQNFIAATEKLGGRLGYSIRGTLQSQSKAFVDYQHDCRMTKIKAVLDQETWVAVDVPDEFQAIVILLSSADVSINNSELLSNNPNSSTIETTVVSNQDHTIQKEFDQAADHDKQTSSPLSAMVNQNTIVESTPKQNSNASSNEPGRSASQMLVYQGVGYHMVNCGLILLKMLSEYVDISKFLPSLSSEVVHRVVEILKLFNMRTCQLVLGAGAMQVSGLKSITSKHLALASQIVSFVHAIIPEIQRVLFEKVPEARKALLAVEIERVAQDFKVHRDEIHMKLIQIMRERLLANLRKLPQIIESWNAPEDNDLQPSQIARSITKEVTYLHRILSQILLEADVHAIFRQVVHIFHSHISEAFSKLELSTPQAKNRLCRDIQHILGCIRKLPSDSLEKASAPNFGLLDELLEEKYGTKVLYRPYASLACKHSKPRCGLHACQQATTWLAGGCKQATLWLASLLAMWPCLPCGTSKRATWPDQLSQLMELKADLARTVPLQSTRSDCISSAFLSSSRVPDLPCTSASNPPPATADMEAPLPSRLRDLASNGRSSSASSRSHDLDSPSSSAGSSAVSHSLASILNNPHAGRSDASWSLWWSSSSAAYPDLTAPFAPSVSFPEVARADFLPYISSVADAYSRFEDILSHRSKESAAAADDASGGDGEVRGQGEALVACLREVPSLFFKEDFALEEGATFKAACSFSPSGEENMALQERLTQYLDVVEMHLVREISLRSDSFYEAQGQLQGLNGQIVEACVRIRELKETIRILTGDLVGSARKVQELNATRGNLLALHQKLTVILYVSQALGAMKLLVAAADCAGALDVIDDLQQLLDTDELVGLHCFRHLRDQLSSALDSINSILSAEFMRASIPDGKVFDSMILSRLVSKASDLMKGVEDQVKLEDEESSNLQDCLLPLIIGLLRTASFLSSSFDFILIDVLYFFEAKLPSVLRLYRDTLITEMKASIKATVAASLPVLLARPMDSDLVTSDRVGDSDGGSLSLASKLRSLSPESFVLLLKAIYNVVQAHLTRAAEVKRIVELIMGNVDGCYAVEPSVAAVAHGTAEGSQENNGHLVPYVSHSLPRNPPKISLVQGKANDSSPSTSKNFRADVLRENTEAVFAACDAAHGRWAKLLGVRALLHPKLRLQEFLRIYDITQNFIAATEKLGGRLGYSIRGTLQSQSKAFVDYQHDCRMTKIKAVLDQETWVAVDVPDEFQAIVILLSSADVSINNSELLSNSPNSSTIETTVVSNQDHTIQKEFDQAADHDKQTSSPLSAMVNQNTIVESTPKQNSNASSNEPGRSASQMLVYQGVGYHMVNCGLILLKMLSEYVDISKFLPSLSSEVVHRVVEILKLFNMRTCQLVLGAGAMQVSGLKSITSKHLALASQIVSFVHAIIPEIQRVLFEKVPEARKALLAVEIERVAQDFKVHRDEIHMKLIQIMRERLLANLRKLPQIIESWNAPEDNDLQPSQIARSITKEVTYLHRILSQILLEADVHAIFRQVVHIFHSHISEAFSKLELSTPQAKNRLCRDIQHILGCIRKLPSDSLEKASAPNFGLLDELLEEKYGTKVLYRPYASLACKHSKPRCGLLLAASCQQGHNVACWWLQASHVVACKLACHVALLAMWHKSYIDLMQAWLASTASHVVACMLASKPQRGLLLAASCQQGHNVACWWLQASHVVACMQVTWLASLLVM</sequence>
<evidence type="ECO:0000256" key="7">
    <source>
        <dbReference type="SAM" id="MobiDB-lite"/>
    </source>
</evidence>
<dbReference type="InterPro" id="IPR012501">
    <property type="entry name" value="Vps54_C"/>
</dbReference>
<dbReference type="Gene3D" id="1.20.1280.130">
    <property type="match status" value="2"/>
</dbReference>
<dbReference type="Pfam" id="PF07928">
    <property type="entry name" value="Vps54"/>
    <property type="match status" value="2"/>
</dbReference>
<evidence type="ECO:0000256" key="1">
    <source>
        <dbReference type="ARBA" id="ARBA00004601"/>
    </source>
</evidence>
<feature type="compositionally biased region" description="Low complexity" evidence="7">
    <location>
        <begin position="99"/>
        <end position="109"/>
    </location>
</feature>
<dbReference type="PANTHER" id="PTHR12965:SF0">
    <property type="entry name" value="VACUOLAR PROTEIN SORTING-ASSOCIATED PROTEIN 54"/>
    <property type="match status" value="1"/>
</dbReference>
<evidence type="ECO:0000313" key="10">
    <source>
        <dbReference type="Proteomes" id="UP000734854"/>
    </source>
</evidence>
<dbReference type="InterPro" id="IPR039745">
    <property type="entry name" value="Vps54"/>
</dbReference>
<proteinExistence type="inferred from homology"/>
<name>A0A8J5G6U8_ZINOF</name>
<reference evidence="9 10" key="1">
    <citation type="submission" date="2020-08" db="EMBL/GenBank/DDBJ databases">
        <title>Plant Genome Project.</title>
        <authorList>
            <person name="Zhang R.-G."/>
        </authorList>
    </citation>
    <scope>NUCLEOTIDE SEQUENCE [LARGE SCALE GENOMIC DNA]</scope>
    <source>
        <tissue evidence="9">Rhizome</tissue>
    </source>
</reference>
<organism evidence="9 10">
    <name type="scientific">Zingiber officinale</name>
    <name type="common">Ginger</name>
    <name type="synonym">Amomum zingiber</name>
    <dbReference type="NCBI Taxonomy" id="94328"/>
    <lineage>
        <taxon>Eukaryota</taxon>
        <taxon>Viridiplantae</taxon>
        <taxon>Streptophyta</taxon>
        <taxon>Embryophyta</taxon>
        <taxon>Tracheophyta</taxon>
        <taxon>Spermatophyta</taxon>
        <taxon>Magnoliopsida</taxon>
        <taxon>Liliopsida</taxon>
        <taxon>Zingiberales</taxon>
        <taxon>Zingiberaceae</taxon>
        <taxon>Zingiber</taxon>
    </lineage>
</organism>
<evidence type="ECO:0000313" key="9">
    <source>
        <dbReference type="EMBL" id="KAG6501468.1"/>
    </source>
</evidence>
<keyword evidence="3" id="KW-0813">Transport</keyword>
<feature type="region of interest" description="Disordered" evidence="7">
    <location>
        <begin position="67"/>
        <end position="122"/>
    </location>
</feature>
<keyword evidence="6" id="KW-0175">Coiled coil</keyword>
<feature type="region of interest" description="Disordered" evidence="7">
    <location>
        <begin position="1219"/>
        <end position="1274"/>
    </location>
</feature>
<dbReference type="GO" id="GO:0006896">
    <property type="term" value="P:Golgi to vacuole transport"/>
    <property type="evidence" value="ECO:0007669"/>
    <property type="project" value="TreeGrafter"/>
</dbReference>
<keyword evidence="4" id="KW-0653">Protein transport</keyword>
<comment type="subcellular location">
    <subcellularLocation>
        <location evidence="1">Golgi apparatus</location>
        <location evidence="1">trans-Golgi network</location>
    </subcellularLocation>
</comment>
<evidence type="ECO:0000256" key="4">
    <source>
        <dbReference type="ARBA" id="ARBA00022927"/>
    </source>
</evidence>
<comment type="similarity">
    <text evidence="2">Belongs to the VPS54 family.</text>
</comment>
<feature type="domain" description="Vacuolar protein sorting-associated protein 54 C-terminal" evidence="8">
    <location>
        <begin position="866"/>
        <end position="996"/>
    </location>
</feature>
<dbReference type="PANTHER" id="PTHR12965">
    <property type="entry name" value="VACUOLAR PROTEIN SORTING 54"/>
    <property type="match status" value="1"/>
</dbReference>
<evidence type="ECO:0000256" key="6">
    <source>
        <dbReference type="ARBA" id="ARBA00023054"/>
    </source>
</evidence>
<feature type="domain" description="Vacuolar protein sorting-associated protein 54 C-terminal" evidence="8">
    <location>
        <begin position="2018"/>
        <end position="2148"/>
    </location>
</feature>
<feature type="compositionally biased region" description="Low complexity" evidence="7">
    <location>
        <begin position="1251"/>
        <end position="1261"/>
    </location>
</feature>
<comment type="caution">
    <text evidence="9">The sequence shown here is derived from an EMBL/GenBank/DDBJ whole genome shotgun (WGS) entry which is preliminary data.</text>
</comment>
<gene>
    <name evidence="9" type="ORF">ZIOFF_041349</name>
</gene>
<dbReference type="Gene3D" id="6.10.250.860">
    <property type="match status" value="2"/>
</dbReference>
<dbReference type="GO" id="GO:0015031">
    <property type="term" value="P:protein transport"/>
    <property type="evidence" value="ECO:0007669"/>
    <property type="project" value="UniProtKB-KW"/>
</dbReference>
<evidence type="ECO:0000256" key="2">
    <source>
        <dbReference type="ARBA" id="ARBA00009150"/>
    </source>
</evidence>
<keyword evidence="10" id="KW-1185">Reference proteome</keyword>
<evidence type="ECO:0000259" key="8">
    <source>
        <dbReference type="Pfam" id="PF07928"/>
    </source>
</evidence>
<accession>A0A8J5G6U8</accession>
<dbReference type="GO" id="GO:0000938">
    <property type="term" value="C:GARP complex"/>
    <property type="evidence" value="ECO:0007669"/>
    <property type="project" value="InterPro"/>
</dbReference>
<dbReference type="GO" id="GO:0019905">
    <property type="term" value="F:syntaxin binding"/>
    <property type="evidence" value="ECO:0007669"/>
    <property type="project" value="TreeGrafter"/>
</dbReference>
<dbReference type="GO" id="GO:0005829">
    <property type="term" value="C:cytosol"/>
    <property type="evidence" value="ECO:0007669"/>
    <property type="project" value="GOC"/>
</dbReference>
<protein>
    <recommendedName>
        <fullName evidence="8">Vacuolar protein sorting-associated protein 54 C-terminal domain-containing protein</fullName>
    </recommendedName>
</protein>
<dbReference type="EMBL" id="JACMSC010000011">
    <property type="protein sequence ID" value="KAG6501468.1"/>
    <property type="molecule type" value="Genomic_DNA"/>
</dbReference>
<keyword evidence="5" id="KW-0333">Golgi apparatus</keyword>
<dbReference type="GO" id="GO:0042147">
    <property type="term" value="P:retrograde transport, endosome to Golgi"/>
    <property type="evidence" value="ECO:0007669"/>
    <property type="project" value="InterPro"/>
</dbReference>
<evidence type="ECO:0000256" key="3">
    <source>
        <dbReference type="ARBA" id="ARBA00022448"/>
    </source>
</evidence>
<dbReference type="Proteomes" id="UP000734854">
    <property type="component" value="Unassembled WGS sequence"/>
</dbReference>
<evidence type="ECO:0000256" key="5">
    <source>
        <dbReference type="ARBA" id="ARBA00023034"/>
    </source>
</evidence>